<feature type="region of interest" description="Disordered" evidence="2">
    <location>
        <begin position="72"/>
        <end position="102"/>
    </location>
</feature>
<feature type="coiled-coil region" evidence="1">
    <location>
        <begin position="12"/>
        <end position="60"/>
    </location>
</feature>
<sequence>MNEKEEKTKKTLLGAKQKLAQLTSLKEQLSSENEDVKQRLNNLEQQKEELEVRMSALKSQYEGRICRLERELREQQERHHEQRDEAQEPSKGPEQRQITVKPTAAAGERGILWCNVALVDGTRHDVPDVLNRIQIWGTSRPVLSINAFIMQELLTHSSHMRSGIVMHQN</sequence>
<dbReference type="Proteomes" id="UP001176940">
    <property type="component" value="Unassembled WGS sequence"/>
</dbReference>
<organism evidence="3 4">
    <name type="scientific">Ranitomeya imitator</name>
    <name type="common">mimic poison frog</name>
    <dbReference type="NCBI Taxonomy" id="111125"/>
    <lineage>
        <taxon>Eukaryota</taxon>
        <taxon>Metazoa</taxon>
        <taxon>Chordata</taxon>
        <taxon>Craniata</taxon>
        <taxon>Vertebrata</taxon>
        <taxon>Euteleostomi</taxon>
        <taxon>Amphibia</taxon>
        <taxon>Batrachia</taxon>
        <taxon>Anura</taxon>
        <taxon>Neobatrachia</taxon>
        <taxon>Hyloidea</taxon>
        <taxon>Dendrobatidae</taxon>
        <taxon>Dendrobatinae</taxon>
        <taxon>Ranitomeya</taxon>
    </lineage>
</organism>
<protein>
    <submittedName>
        <fullName evidence="3">Uncharacterized protein</fullName>
    </submittedName>
</protein>
<keyword evidence="1" id="KW-0175">Coiled coil</keyword>
<dbReference type="EMBL" id="CAUEEQ010045026">
    <property type="protein sequence ID" value="CAJ0958243.1"/>
    <property type="molecule type" value="Genomic_DNA"/>
</dbReference>
<evidence type="ECO:0000313" key="4">
    <source>
        <dbReference type="Proteomes" id="UP001176940"/>
    </source>
</evidence>
<feature type="compositionally biased region" description="Basic and acidic residues" evidence="2">
    <location>
        <begin position="72"/>
        <end position="94"/>
    </location>
</feature>
<proteinExistence type="predicted"/>
<keyword evidence="4" id="KW-1185">Reference proteome</keyword>
<name>A0ABN9M4V3_9NEOB</name>
<evidence type="ECO:0000313" key="3">
    <source>
        <dbReference type="EMBL" id="CAJ0958243.1"/>
    </source>
</evidence>
<gene>
    <name evidence="3" type="ORF">RIMI_LOCUS16253066</name>
</gene>
<reference evidence="3" key="1">
    <citation type="submission" date="2023-07" db="EMBL/GenBank/DDBJ databases">
        <authorList>
            <person name="Stuckert A."/>
        </authorList>
    </citation>
    <scope>NUCLEOTIDE SEQUENCE</scope>
</reference>
<accession>A0ABN9M4V3</accession>
<evidence type="ECO:0000256" key="2">
    <source>
        <dbReference type="SAM" id="MobiDB-lite"/>
    </source>
</evidence>
<comment type="caution">
    <text evidence="3">The sequence shown here is derived from an EMBL/GenBank/DDBJ whole genome shotgun (WGS) entry which is preliminary data.</text>
</comment>
<evidence type="ECO:0000256" key="1">
    <source>
        <dbReference type="SAM" id="Coils"/>
    </source>
</evidence>